<name>A0ABW6FGF1_9ACTN</name>
<evidence type="ECO:0000313" key="2">
    <source>
        <dbReference type="Proteomes" id="UP001598448"/>
    </source>
</evidence>
<proteinExistence type="predicted"/>
<protein>
    <submittedName>
        <fullName evidence="1">Uncharacterized protein</fullName>
    </submittedName>
</protein>
<keyword evidence="2" id="KW-1185">Reference proteome</keyword>
<sequence length="68" mass="7164">MWSDDEGAGSPTLGRFLIGGYDGDATVDVYAAVTAFLNEPEGRQLTSLLESLQECMGAPVGVHDTAYP</sequence>
<dbReference type="EMBL" id="JBHXIJ010000003">
    <property type="protein sequence ID" value="MFD5097557.1"/>
    <property type="molecule type" value="Genomic_DNA"/>
</dbReference>
<accession>A0ABW6FGF1</accession>
<dbReference type="Proteomes" id="UP001598448">
    <property type="component" value="Unassembled WGS sequence"/>
</dbReference>
<evidence type="ECO:0000313" key="1">
    <source>
        <dbReference type="EMBL" id="MFD5097557.1"/>
    </source>
</evidence>
<dbReference type="RefSeq" id="WP_386707095.1">
    <property type="nucleotide sequence ID" value="NZ_JBHXIJ010000003.1"/>
</dbReference>
<comment type="caution">
    <text evidence="1">The sequence shown here is derived from an EMBL/GenBank/DDBJ whole genome shotgun (WGS) entry which is preliminary data.</text>
</comment>
<reference evidence="1 2" key="1">
    <citation type="submission" date="2024-09" db="EMBL/GenBank/DDBJ databases">
        <title>The Natural Products Discovery Center: Release of the First 8490 Sequenced Strains for Exploring Actinobacteria Biosynthetic Diversity.</title>
        <authorList>
            <person name="Kalkreuter E."/>
            <person name="Kautsar S.A."/>
            <person name="Yang D."/>
            <person name="Bader C.D."/>
            <person name="Teijaro C.N."/>
            <person name="Fluegel L."/>
            <person name="Davis C.M."/>
            <person name="Simpson J.R."/>
            <person name="Lauterbach L."/>
            <person name="Steele A.D."/>
            <person name="Gui C."/>
            <person name="Meng S."/>
            <person name="Li G."/>
            <person name="Viehrig K."/>
            <person name="Ye F."/>
            <person name="Su P."/>
            <person name="Kiefer A.F."/>
            <person name="Nichols A."/>
            <person name="Cepeda A.J."/>
            <person name="Yan W."/>
            <person name="Fan B."/>
            <person name="Jiang Y."/>
            <person name="Adhikari A."/>
            <person name="Zheng C.-J."/>
            <person name="Schuster L."/>
            <person name="Cowan T.M."/>
            <person name="Smanski M.J."/>
            <person name="Chevrette M.G."/>
            <person name="De Carvalho L.P.S."/>
            <person name="Shen B."/>
        </authorList>
    </citation>
    <scope>NUCLEOTIDE SEQUENCE [LARGE SCALE GENOMIC DNA]</scope>
    <source>
        <strain evidence="1 2">NPDC058348</strain>
    </source>
</reference>
<organism evidence="1 2">
    <name type="scientific">Streptomyces albidochromogenes</name>
    <dbReference type="NCBI Taxonomy" id="329524"/>
    <lineage>
        <taxon>Bacteria</taxon>
        <taxon>Bacillati</taxon>
        <taxon>Actinomycetota</taxon>
        <taxon>Actinomycetes</taxon>
        <taxon>Kitasatosporales</taxon>
        <taxon>Streptomycetaceae</taxon>
        <taxon>Streptomyces</taxon>
    </lineage>
</organism>
<gene>
    <name evidence="1" type="ORF">ACFWJN_01005</name>
</gene>